<dbReference type="EMBL" id="JBHTBW010000052">
    <property type="protein sequence ID" value="MFC7442552.1"/>
    <property type="molecule type" value="Genomic_DNA"/>
</dbReference>
<dbReference type="Pfam" id="PF01636">
    <property type="entry name" value="APH"/>
    <property type="match status" value="1"/>
</dbReference>
<reference evidence="4" key="1">
    <citation type="journal article" date="2019" name="Int. J. Syst. Evol. Microbiol.">
        <title>The Global Catalogue of Microorganisms (GCM) 10K type strain sequencing project: providing services to taxonomists for standard genome sequencing and annotation.</title>
        <authorList>
            <consortium name="The Broad Institute Genomics Platform"/>
            <consortium name="The Broad Institute Genome Sequencing Center for Infectious Disease"/>
            <person name="Wu L."/>
            <person name="Ma J."/>
        </authorList>
    </citation>
    <scope>NUCLEOTIDE SEQUENCE [LARGE SCALE GENOMIC DNA]</scope>
    <source>
        <strain evidence="4">CGMCC 1.12942</strain>
    </source>
</reference>
<comment type="similarity">
    <text evidence="1">Belongs to the pseudomonas-type ThrB family.</text>
</comment>
<name>A0ABW2RNA3_9BACL</name>
<dbReference type="PANTHER" id="PTHR21064">
    <property type="entry name" value="AMINOGLYCOSIDE PHOSPHOTRANSFERASE DOMAIN-CONTAINING PROTEIN-RELATED"/>
    <property type="match status" value="1"/>
</dbReference>
<sequence>MKKEIASLINYKTIAAIARKYDLNPNRLIRLDGNVNAVYEYQDHHNPMILRLTPSHRRSFEEVLAEVDFVHYLAGKGGPVTDVIPSSEGNLAEQAEHGLTAVLFEKAKGRLPQQADWNERLFYQWGKLTGWLHAHSCSYQPAVPYRRREWWEEDLLKVEESIPPSETLVLKRAEELMNQLHSLTKESNSYGLIHSDLHTRNFFIQANSITAFDFDDSCYHWFINDIAIILYHSLTRFGKPPGRGKGEREFASDFLIHFKKGYETEHHLDAYWWKWLPVFMKLRRIAMYVFYHQKLDFTQLTGERARVIAQTRQDIENDLPVTRLDMADWLRLE</sequence>
<gene>
    <name evidence="3" type="ORF">ACFQNG_15815</name>
</gene>
<dbReference type="InterPro" id="IPR050249">
    <property type="entry name" value="Pseudomonas-type_ThrB"/>
</dbReference>
<evidence type="ECO:0000259" key="2">
    <source>
        <dbReference type="Pfam" id="PF01636"/>
    </source>
</evidence>
<dbReference type="InterPro" id="IPR011009">
    <property type="entry name" value="Kinase-like_dom_sf"/>
</dbReference>
<dbReference type="SUPFAM" id="SSF56112">
    <property type="entry name" value="Protein kinase-like (PK-like)"/>
    <property type="match status" value="1"/>
</dbReference>
<organism evidence="3 4">
    <name type="scientific">Laceyella putida</name>
    <dbReference type="NCBI Taxonomy" id="110101"/>
    <lineage>
        <taxon>Bacteria</taxon>
        <taxon>Bacillati</taxon>
        <taxon>Bacillota</taxon>
        <taxon>Bacilli</taxon>
        <taxon>Bacillales</taxon>
        <taxon>Thermoactinomycetaceae</taxon>
        <taxon>Laceyella</taxon>
    </lineage>
</organism>
<dbReference type="Gene3D" id="3.90.1200.10">
    <property type="match status" value="1"/>
</dbReference>
<dbReference type="RefSeq" id="WP_379866495.1">
    <property type="nucleotide sequence ID" value="NZ_JBHTBW010000052.1"/>
</dbReference>
<accession>A0ABW2RNA3</accession>
<comment type="caution">
    <text evidence="3">The sequence shown here is derived from an EMBL/GenBank/DDBJ whole genome shotgun (WGS) entry which is preliminary data.</text>
</comment>
<evidence type="ECO:0000313" key="4">
    <source>
        <dbReference type="Proteomes" id="UP001596500"/>
    </source>
</evidence>
<dbReference type="InterPro" id="IPR002575">
    <property type="entry name" value="Aminoglycoside_PTrfase"/>
</dbReference>
<keyword evidence="4" id="KW-1185">Reference proteome</keyword>
<dbReference type="Gene3D" id="3.30.200.20">
    <property type="entry name" value="Phosphorylase Kinase, domain 1"/>
    <property type="match status" value="1"/>
</dbReference>
<evidence type="ECO:0000256" key="1">
    <source>
        <dbReference type="ARBA" id="ARBA00038240"/>
    </source>
</evidence>
<dbReference type="Proteomes" id="UP001596500">
    <property type="component" value="Unassembled WGS sequence"/>
</dbReference>
<protein>
    <submittedName>
        <fullName evidence="3">Phosphotransferase enzyme family protein</fullName>
    </submittedName>
</protein>
<dbReference type="PANTHER" id="PTHR21064:SF6">
    <property type="entry name" value="AMINOGLYCOSIDE PHOSPHOTRANSFERASE DOMAIN-CONTAINING PROTEIN"/>
    <property type="match status" value="1"/>
</dbReference>
<evidence type="ECO:0000313" key="3">
    <source>
        <dbReference type="EMBL" id="MFC7442552.1"/>
    </source>
</evidence>
<feature type="domain" description="Aminoglycoside phosphotransferase" evidence="2">
    <location>
        <begin position="32"/>
        <end position="236"/>
    </location>
</feature>
<proteinExistence type="inferred from homology"/>